<dbReference type="Proteomes" id="UP000078435">
    <property type="component" value="Unassembled WGS sequence"/>
</dbReference>
<organism evidence="1 2">
    <name type="scientific">Aeromonas enteropelogenes</name>
    <name type="common">Aeromonas trota</name>
    <dbReference type="NCBI Taxonomy" id="29489"/>
    <lineage>
        <taxon>Bacteria</taxon>
        <taxon>Pseudomonadati</taxon>
        <taxon>Pseudomonadota</taxon>
        <taxon>Gammaproteobacteria</taxon>
        <taxon>Aeromonadales</taxon>
        <taxon>Aeromonadaceae</taxon>
        <taxon>Aeromonas</taxon>
    </lineage>
</organism>
<evidence type="ECO:0000313" key="2">
    <source>
        <dbReference type="Proteomes" id="UP000078435"/>
    </source>
</evidence>
<evidence type="ECO:0008006" key="3">
    <source>
        <dbReference type="Google" id="ProtNLM"/>
    </source>
</evidence>
<protein>
    <recommendedName>
        <fullName evidence="3">DUF945 domain-containing protein</fullName>
    </recommendedName>
</protein>
<name>A0A175VJ99_AEREN</name>
<gene>
    <name evidence="1" type="ORF">LCR_10870</name>
</gene>
<dbReference type="InterPro" id="IPR010352">
    <property type="entry name" value="DUF945"/>
</dbReference>
<proteinExistence type="predicted"/>
<dbReference type="RefSeq" id="WP_061475769.1">
    <property type="nucleotide sequence ID" value="NZ_JMGO02000003.1"/>
</dbReference>
<dbReference type="Pfam" id="PF06097">
    <property type="entry name" value="DUF945"/>
    <property type="match status" value="1"/>
</dbReference>
<dbReference type="OrthoDB" id="5591826at2"/>
<evidence type="ECO:0000313" key="1">
    <source>
        <dbReference type="EMBL" id="KXU80590.1"/>
    </source>
</evidence>
<dbReference type="EMBL" id="JMGO02000003">
    <property type="protein sequence ID" value="KXU80590.1"/>
    <property type="molecule type" value="Genomic_DNA"/>
</dbReference>
<comment type="caution">
    <text evidence="1">The sequence shown here is derived from an EMBL/GenBank/DDBJ whole genome shotgun (WGS) entry which is preliminary data.</text>
</comment>
<accession>A0A175VJ99</accession>
<dbReference type="PROSITE" id="PS51257">
    <property type="entry name" value="PROKAR_LIPOPROTEIN"/>
    <property type="match status" value="1"/>
</dbReference>
<dbReference type="AlphaFoldDB" id="A0A175VJ99"/>
<sequence>MKKIVALAVGAALVGGGLAACWYTGNSFDRLMTEQIAKVKHDSGLDLAWVPGSSNLFTRDGVLKLVISPQEMAAFDGGMGGDQPLELQFTVNSRILPLYIKSHALLDTRQGSLATVFSALKMEQWQFGMESLSSLWTMSNSSRFWANEFKVKQGLDEFSFLPLNGEYHGDLDGNGHITMSWQGMTVHEEQNKLDLVLADMKGSADLAEISGILLAPQSEMTLAALTLQLPDSARIALQGMSTQTQIKGNDAQTLSSTYQMKIAKLNLENESDALAVTDASLAVSLNGLDLEGYQGLQAAGGQGIDEVAVQQALDKMLKRGASLELTDLSAKLNGEPVTMKGEATLAPTSLEQLFNSEQGMQALTGVLHASLGDKLGKAVPQLAPMLDQLTLMGYLKAQPPHLNAELKLTKEGVTVNDLPL</sequence>
<reference evidence="1 2" key="1">
    <citation type="submission" date="2016-02" db="EMBL/GenBank/DDBJ databases">
        <title>Draft genome sequence of Aeromonas trota strain 1999lcr isolated from cerebrospinal fluid (CSF).</title>
        <authorList>
            <person name="Dallagassa C.B."/>
            <person name="Prediger K.C."/>
            <person name="Weiss V.A."/>
            <person name="Assis F.E."/>
            <person name="Baura V."/>
            <person name="Cruz L.M."/>
            <person name="Souza E.M."/>
            <person name="Pedrosa F.O."/>
            <person name="Fadel-Picheth C.M."/>
        </authorList>
    </citation>
    <scope>NUCLEOTIDE SEQUENCE [LARGE SCALE GENOMIC DNA]</scope>
    <source>
        <strain evidence="1 2">1999lcr</strain>
    </source>
</reference>